<dbReference type="HOGENOM" id="CLU_2314532_0_0_9"/>
<dbReference type="AlphaFoldDB" id="D6XU67"/>
<evidence type="ECO:0000313" key="3">
    <source>
        <dbReference type="Proteomes" id="UP000000271"/>
    </source>
</evidence>
<dbReference type="STRING" id="439292.Bsel_1847"/>
<feature type="domain" description="Phage ABA sandwich" evidence="1">
    <location>
        <begin position="6"/>
        <end position="90"/>
    </location>
</feature>
<reference evidence="2" key="1">
    <citation type="submission" date="2009-10" db="EMBL/GenBank/DDBJ databases">
        <title>Complete sequence of Bacillus selenitireducens MLS10.</title>
        <authorList>
            <consortium name="US DOE Joint Genome Institute"/>
            <person name="Lucas S."/>
            <person name="Copeland A."/>
            <person name="Lapidus A."/>
            <person name="Glavina del Rio T."/>
            <person name="Dalin E."/>
            <person name="Tice H."/>
            <person name="Bruce D."/>
            <person name="Goodwin L."/>
            <person name="Pitluck S."/>
            <person name="Sims D."/>
            <person name="Brettin T."/>
            <person name="Detter J.C."/>
            <person name="Han C."/>
            <person name="Larimer F."/>
            <person name="Land M."/>
            <person name="Hauser L."/>
            <person name="Kyrpides N."/>
            <person name="Ovchinnikova G."/>
            <person name="Stolz J."/>
        </authorList>
    </citation>
    <scope>NUCLEOTIDE SEQUENCE [LARGE SCALE GENOMIC DNA]</scope>
    <source>
        <strain evidence="2">MLS10</strain>
    </source>
</reference>
<keyword evidence="3" id="KW-1185">Reference proteome</keyword>
<proteinExistence type="predicted"/>
<evidence type="ECO:0000313" key="2">
    <source>
        <dbReference type="EMBL" id="ADH99353.1"/>
    </source>
</evidence>
<accession>D6XU67</accession>
<sequence>MDYREVLARRVMGWRLQSAGKWFDSQEKRIIQGFDPSKNPEQADMLVQQLETFGFRYRQSGTYTVCFENEFHKICESGSSREEAITNAAYALAENEPVPSEWF</sequence>
<dbReference type="KEGG" id="bse:Bsel_1847"/>
<dbReference type="RefSeq" id="WP_013172775.1">
    <property type="nucleotide sequence ID" value="NC_014219.1"/>
</dbReference>
<protein>
    <recommendedName>
        <fullName evidence="1">Phage ABA sandwich domain-containing protein</fullName>
    </recommendedName>
</protein>
<evidence type="ECO:0000259" key="1">
    <source>
        <dbReference type="Pfam" id="PF18066"/>
    </source>
</evidence>
<name>D6XU67_BACIE</name>
<dbReference type="Pfam" id="PF18066">
    <property type="entry name" value="Phage_ABA_S"/>
    <property type="match status" value="1"/>
</dbReference>
<dbReference type="OrthoDB" id="2875393at2"/>
<gene>
    <name evidence="2" type="ordered locus">Bsel_1847</name>
</gene>
<organism evidence="2 3">
    <name type="scientific">Bacillus selenitireducens (strain ATCC 700615 / DSM 15326 / MLS10)</name>
    <dbReference type="NCBI Taxonomy" id="439292"/>
    <lineage>
        <taxon>Bacteria</taxon>
        <taxon>Bacillati</taxon>
        <taxon>Bacillota</taxon>
        <taxon>Bacilli</taxon>
        <taxon>Bacillales</taxon>
        <taxon>Bacillaceae</taxon>
        <taxon>Salisediminibacterium</taxon>
    </lineage>
</organism>
<dbReference type="InterPro" id="IPR041270">
    <property type="entry name" value="Phage_ABA_S"/>
</dbReference>
<dbReference type="EMBL" id="CP001791">
    <property type="protein sequence ID" value="ADH99353.1"/>
    <property type="molecule type" value="Genomic_DNA"/>
</dbReference>
<dbReference type="Proteomes" id="UP000000271">
    <property type="component" value="Chromosome"/>
</dbReference>